<comment type="caution">
    <text evidence="5">The sequence shown here is derived from an EMBL/GenBank/DDBJ whole genome shotgun (WGS) entry which is preliminary data.</text>
</comment>
<dbReference type="PANTHER" id="PTHR40980">
    <property type="entry name" value="PLUG DOMAIN-CONTAINING PROTEIN"/>
    <property type="match status" value="1"/>
</dbReference>
<dbReference type="InterPro" id="IPR000531">
    <property type="entry name" value="Beta-barrel_TonB"/>
</dbReference>
<feature type="domain" description="TonB-dependent receptor-like beta-barrel" evidence="4">
    <location>
        <begin position="43"/>
        <end position="553"/>
    </location>
</feature>
<dbReference type="Proteomes" id="UP001247805">
    <property type="component" value="Unassembled WGS sequence"/>
</dbReference>
<gene>
    <name evidence="5" type="ORF">RS130_04410</name>
</gene>
<comment type="subcellular location">
    <subcellularLocation>
        <location evidence="1">Cell outer membrane</location>
    </subcellularLocation>
</comment>
<dbReference type="EMBL" id="JAWDIO010000002">
    <property type="protein sequence ID" value="MDU0353272.1"/>
    <property type="molecule type" value="Genomic_DNA"/>
</dbReference>
<name>A0ABU3STG5_9ALTE</name>
<evidence type="ECO:0000259" key="4">
    <source>
        <dbReference type="Pfam" id="PF00593"/>
    </source>
</evidence>
<evidence type="ECO:0000256" key="3">
    <source>
        <dbReference type="ARBA" id="ARBA00023237"/>
    </source>
</evidence>
<evidence type="ECO:0000313" key="6">
    <source>
        <dbReference type="Proteomes" id="UP001247805"/>
    </source>
</evidence>
<keyword evidence="3" id="KW-0998">Cell outer membrane</keyword>
<reference evidence="5 6" key="1">
    <citation type="submission" date="2023-10" db="EMBL/GenBank/DDBJ databases">
        <title>Glaciecola aquimarina strain GGW-M5 nov., isolated from a coastal seawater.</title>
        <authorList>
            <person name="Bayburt H."/>
            <person name="Kim J.M."/>
            <person name="Choi B.J."/>
            <person name="Jeon C.O."/>
        </authorList>
    </citation>
    <scope>NUCLEOTIDE SEQUENCE [LARGE SCALE GENOMIC DNA]</scope>
    <source>
        <strain evidence="5 6">KCTC 32108</strain>
    </source>
</reference>
<dbReference type="PANTHER" id="PTHR40980:SF4">
    <property type="entry name" value="TONB-DEPENDENT RECEPTOR-LIKE BETA-BARREL DOMAIN-CONTAINING PROTEIN"/>
    <property type="match status" value="1"/>
</dbReference>
<proteinExistence type="predicted"/>
<evidence type="ECO:0000256" key="1">
    <source>
        <dbReference type="ARBA" id="ARBA00004442"/>
    </source>
</evidence>
<keyword evidence="5" id="KW-0675">Receptor</keyword>
<sequence length="587" mass="64103">MVQFGIAQGQDTTPTTAELLDKSNYALRSIIQGLSSKDNSEAAFRVDSTYYLPESIPFFSSIEAGLRWNESSSVNNTASTNLGLNGTIYSPRADEFADIVSAGPSNFNSADGRTLYFGDYLVIDKDQAFADPESVIATLNSAILANNDANLAAGNITVREDGTYGNNTLSTPTTSLTNFFDITEATTALYAQGNFEQEVGDIFIRGSVGARYIKTDLDSLGNGVQVDPDGNQIVTQDVSSGSYNYFLPRLNVVAEVSDKLMLRGGIAKDIRRPNFSQVSTSVNWNTGIEQGISIGNPNLKPEEVISFDLSAEYFMSDSSFVSIGLFHKVRSNLFDTIRENVVEEVGENGQIERDITDPCEGGGIFNATIPGISRGVWSSSTEGNGICVPIQTHYNVQSDETQTGIEIAFQHDLSGYEETLGWASGFGIIANYTYQEAGAQVDAFKDGSGDANSLNILLGRYDTDQSTPTLDDDVVQERLTLENLSENAYNFTLFYDKYDLSVRARYTWRSAYRTTNTPSFDLQRIVDDRAQLNLSVSYDVTDSLTVGIDGVNLLREDETQWCVNEGALLCAQGITDRRVTLGATARF</sequence>
<dbReference type="Gene3D" id="2.40.170.20">
    <property type="entry name" value="TonB-dependent receptor, beta-barrel domain"/>
    <property type="match status" value="1"/>
</dbReference>
<dbReference type="Pfam" id="PF00593">
    <property type="entry name" value="TonB_dep_Rec_b-barrel"/>
    <property type="match status" value="1"/>
</dbReference>
<dbReference type="InterPro" id="IPR036942">
    <property type="entry name" value="Beta-barrel_TonB_sf"/>
</dbReference>
<keyword evidence="2" id="KW-0472">Membrane</keyword>
<keyword evidence="6" id="KW-1185">Reference proteome</keyword>
<protein>
    <submittedName>
        <fullName evidence="5">TonB-dependent receptor</fullName>
    </submittedName>
</protein>
<evidence type="ECO:0000256" key="2">
    <source>
        <dbReference type="ARBA" id="ARBA00023136"/>
    </source>
</evidence>
<evidence type="ECO:0000313" key="5">
    <source>
        <dbReference type="EMBL" id="MDU0353272.1"/>
    </source>
</evidence>
<organism evidence="5 6">
    <name type="scientific">Paraglaciecola aquimarina</name>
    <dbReference type="NCBI Taxonomy" id="1235557"/>
    <lineage>
        <taxon>Bacteria</taxon>
        <taxon>Pseudomonadati</taxon>
        <taxon>Pseudomonadota</taxon>
        <taxon>Gammaproteobacteria</taxon>
        <taxon>Alteromonadales</taxon>
        <taxon>Alteromonadaceae</taxon>
        <taxon>Paraglaciecola</taxon>
    </lineage>
</organism>
<accession>A0ABU3STG5</accession>
<dbReference type="SUPFAM" id="SSF56935">
    <property type="entry name" value="Porins"/>
    <property type="match status" value="1"/>
</dbReference>
<dbReference type="RefSeq" id="WP_316024955.1">
    <property type="nucleotide sequence ID" value="NZ_JAWDIO010000002.1"/>
</dbReference>